<dbReference type="Proteomes" id="UP000318667">
    <property type="component" value="Unassembled WGS sequence"/>
</dbReference>
<reference evidence="1 2" key="1">
    <citation type="journal article" date="2015" name="Stand. Genomic Sci.">
        <title>Genomic Encyclopedia of Bacterial and Archaeal Type Strains, Phase III: the genomes of soil and plant-associated and newly described type strains.</title>
        <authorList>
            <person name="Whitman W.B."/>
            <person name="Woyke T."/>
            <person name="Klenk H.P."/>
            <person name="Zhou Y."/>
            <person name="Lilburn T.G."/>
            <person name="Beck B.J."/>
            <person name="De Vos P."/>
            <person name="Vandamme P."/>
            <person name="Eisen J.A."/>
            <person name="Garrity G."/>
            <person name="Hugenholtz P."/>
            <person name="Kyrpides N.C."/>
        </authorList>
    </citation>
    <scope>NUCLEOTIDE SEQUENCE [LARGE SCALE GENOMIC DNA]</scope>
    <source>
        <strain evidence="1 2">CGMCC 1.10115</strain>
    </source>
</reference>
<gene>
    <name evidence="1" type="ORF">IQ19_02757</name>
</gene>
<name>A0A562JRM6_9BACI</name>
<evidence type="ECO:0000313" key="1">
    <source>
        <dbReference type="EMBL" id="TWH85816.1"/>
    </source>
</evidence>
<evidence type="ECO:0008006" key="3">
    <source>
        <dbReference type="Google" id="ProtNLM"/>
    </source>
</evidence>
<protein>
    <recommendedName>
        <fullName evidence="3">DUF192 domain-containing protein</fullName>
    </recommendedName>
</protein>
<dbReference type="EMBL" id="VLKI01000007">
    <property type="protein sequence ID" value="TWH85816.1"/>
    <property type="molecule type" value="Genomic_DNA"/>
</dbReference>
<dbReference type="InterPro" id="IPR003795">
    <property type="entry name" value="DUF192"/>
</dbReference>
<dbReference type="GeneID" id="65403925"/>
<sequence>MLKTNLLNLDTKQVIAEDVKPANTFWKRFKGLMLTKSMPENLALHLSPCPSIHTFLMRYNIDVLYLNDRNEIVGLEESLAPGKTGKRFPEAVSVIELPAGKIKQTSTAAGQAVAFVEKNEQS</sequence>
<dbReference type="InterPro" id="IPR038695">
    <property type="entry name" value="Saro_0823-like_sf"/>
</dbReference>
<dbReference type="RefSeq" id="WP_144542892.1">
    <property type="nucleotide sequence ID" value="NZ_CBCSDC010000012.1"/>
</dbReference>
<evidence type="ECO:0000313" key="2">
    <source>
        <dbReference type="Proteomes" id="UP000318667"/>
    </source>
</evidence>
<proteinExistence type="predicted"/>
<dbReference type="OrthoDB" id="9813379at2"/>
<dbReference type="AlphaFoldDB" id="A0A562JRM6"/>
<dbReference type="Pfam" id="PF02643">
    <property type="entry name" value="DUF192"/>
    <property type="match status" value="1"/>
</dbReference>
<dbReference type="Gene3D" id="2.60.120.1140">
    <property type="entry name" value="Protein of unknown function DUF192"/>
    <property type="match status" value="1"/>
</dbReference>
<accession>A0A562JRM6</accession>
<comment type="caution">
    <text evidence="1">The sequence shown here is derived from an EMBL/GenBank/DDBJ whole genome shotgun (WGS) entry which is preliminary data.</text>
</comment>
<organism evidence="1 2">
    <name type="scientific">Cytobacillus oceanisediminis</name>
    <dbReference type="NCBI Taxonomy" id="665099"/>
    <lineage>
        <taxon>Bacteria</taxon>
        <taxon>Bacillati</taxon>
        <taxon>Bacillota</taxon>
        <taxon>Bacilli</taxon>
        <taxon>Bacillales</taxon>
        <taxon>Bacillaceae</taxon>
        <taxon>Cytobacillus</taxon>
    </lineage>
</organism>
<keyword evidence="2" id="KW-1185">Reference proteome</keyword>